<accession>A0A2P8E5X5</accession>
<comment type="caution">
    <text evidence="1">The sequence shown here is derived from an EMBL/GenBank/DDBJ whole genome shotgun (WGS) entry which is preliminary data.</text>
</comment>
<sequence>MSAHIVSQKAIDFLMELLSQQAASESIDWLKNQSQEISQSTKTMKLFLAFGKASKYFDKSSLQISEVLSRDAEKLRKGFTPSSWDKLQAARSILILSFPQQDEALWFKTINQLFETGDMQELKSLYAALPIYPFQDRLIDRAIEGLRTNMTLVFDAVALDNPYPSEFFDERAWNQMLIKSVFLQRPLFLIQHADKRSNENLASILIDYAHERWAAGRNVIPELWRYVAPFLNEYRIEDIKKAIKGENLLEKQAGLLACHHSTYPNAKKLLAEFPDIQKEIEAGKITWESIGKSFAESLIKN</sequence>
<keyword evidence="2" id="KW-1185">Reference proteome</keyword>
<dbReference type="OrthoDB" id="325673at2"/>
<dbReference type="EMBL" id="PYGF01000004">
    <property type="protein sequence ID" value="PSL04885.1"/>
    <property type="molecule type" value="Genomic_DNA"/>
</dbReference>
<dbReference type="NCBIfam" id="NF035938">
    <property type="entry name" value="EboA_domain"/>
    <property type="match status" value="1"/>
</dbReference>
<evidence type="ECO:0000313" key="1">
    <source>
        <dbReference type="EMBL" id="PSL04885.1"/>
    </source>
</evidence>
<evidence type="ECO:0000313" key="2">
    <source>
        <dbReference type="Proteomes" id="UP000240708"/>
    </source>
</evidence>
<gene>
    <name evidence="1" type="ORF">CLV48_10459</name>
</gene>
<name>A0A2P8E5X5_9BACT</name>
<dbReference type="Proteomes" id="UP000240708">
    <property type="component" value="Unassembled WGS sequence"/>
</dbReference>
<dbReference type="RefSeq" id="WP_106566940.1">
    <property type="nucleotide sequence ID" value="NZ_PYGF01000004.1"/>
</dbReference>
<proteinExistence type="predicted"/>
<dbReference type="AlphaFoldDB" id="A0A2P8E5X5"/>
<protein>
    <submittedName>
        <fullName evidence="1">Uncharacterized protein</fullName>
    </submittedName>
</protein>
<dbReference type="InterPro" id="IPR047715">
    <property type="entry name" value="EboA_dom"/>
</dbReference>
<organism evidence="1 2">
    <name type="scientific">Cecembia rubra</name>
    <dbReference type="NCBI Taxonomy" id="1485585"/>
    <lineage>
        <taxon>Bacteria</taxon>
        <taxon>Pseudomonadati</taxon>
        <taxon>Bacteroidota</taxon>
        <taxon>Cytophagia</taxon>
        <taxon>Cytophagales</taxon>
        <taxon>Cyclobacteriaceae</taxon>
        <taxon>Cecembia</taxon>
    </lineage>
</organism>
<reference evidence="1 2" key="1">
    <citation type="submission" date="2018-03" db="EMBL/GenBank/DDBJ databases">
        <title>Genomic Encyclopedia of Archaeal and Bacterial Type Strains, Phase II (KMG-II): from individual species to whole genera.</title>
        <authorList>
            <person name="Goeker M."/>
        </authorList>
    </citation>
    <scope>NUCLEOTIDE SEQUENCE [LARGE SCALE GENOMIC DNA]</scope>
    <source>
        <strain evidence="1 2">DSM 28057</strain>
    </source>
</reference>